<dbReference type="Pfam" id="PF06527">
    <property type="entry name" value="TniQ"/>
    <property type="match status" value="1"/>
</dbReference>
<protein>
    <recommendedName>
        <fullName evidence="1">TniQ domain-containing protein</fullName>
    </recommendedName>
</protein>
<dbReference type="EMBL" id="CP011025">
    <property type="protein sequence ID" value="ATC85237.1"/>
    <property type="molecule type" value="Genomic_DNA"/>
</dbReference>
<dbReference type="OrthoDB" id="6138887at2"/>
<organism evidence="2 3">
    <name type="scientific">Pseudoalteromonas arctica A 37-1-2</name>
    <dbReference type="NCBI Taxonomy" id="1117313"/>
    <lineage>
        <taxon>Bacteria</taxon>
        <taxon>Pseudomonadati</taxon>
        <taxon>Pseudomonadota</taxon>
        <taxon>Gammaproteobacteria</taxon>
        <taxon>Alteromonadales</taxon>
        <taxon>Pseudoalteromonadaceae</taxon>
        <taxon>Pseudoalteromonas</taxon>
    </lineage>
</organism>
<gene>
    <name evidence="2" type="ORF">PARC_a0512</name>
</gene>
<dbReference type="Proteomes" id="UP000016505">
    <property type="component" value="Chromosome I"/>
</dbReference>
<accession>A0A290S117</accession>
<name>A0A290S117_9GAMM</name>
<reference evidence="2 3" key="1">
    <citation type="journal article" date="2012" name="J. Bacteriol.">
        <title>Genome sequences of type strains of seven species of the marine bacterium Pseudoalteromonas.</title>
        <authorList>
            <person name="Xie B.B."/>
            <person name="Shu Y.L."/>
            <person name="Qin Q.L."/>
            <person name="Rong J.C."/>
            <person name="Zhang X.Y."/>
            <person name="Chen X.L."/>
            <person name="Shi M."/>
            <person name="He H.L."/>
            <person name="Zhou B.C."/>
            <person name="Zhang Y.Z."/>
        </authorList>
    </citation>
    <scope>NUCLEOTIDE SEQUENCE [LARGE SCALE GENOMIC DNA]</scope>
    <source>
        <strain evidence="2 3">A 37-1-2</strain>
    </source>
</reference>
<feature type="domain" description="TniQ" evidence="1">
    <location>
        <begin position="12"/>
        <end position="165"/>
    </location>
</feature>
<evidence type="ECO:0000313" key="3">
    <source>
        <dbReference type="Proteomes" id="UP000016505"/>
    </source>
</evidence>
<dbReference type="RefSeq" id="WP_010554107.1">
    <property type="nucleotide sequence ID" value="NZ_CP011025.1"/>
</dbReference>
<dbReference type="KEGG" id="part:PARC_a0512"/>
<dbReference type="InterPro" id="IPR009492">
    <property type="entry name" value="TniQ"/>
</dbReference>
<evidence type="ECO:0000313" key="2">
    <source>
        <dbReference type="EMBL" id="ATC85237.1"/>
    </source>
</evidence>
<evidence type="ECO:0000259" key="1">
    <source>
        <dbReference type="Pfam" id="PF06527"/>
    </source>
</evidence>
<sequence>MAFLFSPKARAFSDESLESYLLRVVSENFFDSYEGLSLAIREELHELDFEAHGAFPIDLKRLNVYHAKHNSHFRMRALGLLETLLDLPRYELQKLALLKSDIKFNSSAALYKNGVDIPQKFIRYHTEAAVDSIPVCPQCLAEEAYIKQSWHIKWVDACTKHQCTLAHNCPECCAPINYIENESITHCSCGFELTWASTSPVNALSIEHLNKLLDKSERNDSHSLFNNTTLTERFAALLWYQGRYSQTDNFCLDDAVDYFSMWPAVFYKELDELSKNAEMKLIDLFNKTEFKFIFGDAILACPSTQMQRELHFIYRALLDYLVTLVEGNPKAKKPNTADLLVSVLEAATLLGTSVEQVYRLYQDGILQTAFRHKMNQRINPYKGVFFLRHAIEYKTSFGNDKARMYLSAW</sequence>
<proteinExistence type="predicted"/>
<dbReference type="AlphaFoldDB" id="A0A290S117"/>